<dbReference type="Gene3D" id="3.90.1200.10">
    <property type="match status" value="1"/>
</dbReference>
<sequence>MSDRELNPEQLCAELAKLHKTSVSPTGKFGFYITTCQGRVPQAVAWESSWTIYFTKLLRNVIALDDAENYLTKDGRVVKPSLIHGDLWEGNTGTSYQTGDVYLFDAAAMYAHHEFETGNWRCNYNKIHRKVYTQTYLRCNGPNEPMEEWDDQNCLYCTYYNVLYSVNHRSQGKAVRQTAFNDMYYLIDKFAPFSEGQGPERIKDADRGTLSDERDHTRS</sequence>
<keyword evidence="5" id="KW-1185">Reference proteome</keyword>
<dbReference type="GO" id="GO:0102193">
    <property type="term" value="F:protein-ribulosamine 3-kinase activity"/>
    <property type="evidence" value="ECO:0007669"/>
    <property type="project" value="UniProtKB-EC"/>
</dbReference>
<dbReference type="PANTHER" id="PTHR12149">
    <property type="entry name" value="FRUCTOSAMINE 3 KINASE-RELATED PROTEIN"/>
    <property type="match status" value="1"/>
</dbReference>
<protein>
    <recommendedName>
        <fullName evidence="1">protein-ribulosamine 3-kinase</fullName>
        <ecNumber evidence="1">2.7.1.172</ecNumber>
    </recommendedName>
</protein>
<dbReference type="GeneID" id="27703752"/>
<evidence type="ECO:0000256" key="1">
    <source>
        <dbReference type="ARBA" id="ARBA00011961"/>
    </source>
</evidence>
<dbReference type="PANTHER" id="PTHR12149:SF8">
    <property type="entry name" value="PROTEIN-RIBULOSAMINE 3-KINASE"/>
    <property type="match status" value="1"/>
</dbReference>
<dbReference type="EMBL" id="KN846998">
    <property type="protein sequence ID" value="KIW88777.1"/>
    <property type="molecule type" value="Genomic_DNA"/>
</dbReference>
<dbReference type="AlphaFoldDB" id="A0A0D2FQA6"/>
<dbReference type="InterPro" id="IPR016477">
    <property type="entry name" value="Fructo-/Ketosamine-3-kinase"/>
</dbReference>
<gene>
    <name evidence="4" type="ORF">Z519_10824</name>
</gene>
<dbReference type="OrthoDB" id="5772781at2759"/>
<name>A0A0D2FQA6_CLAB1</name>
<evidence type="ECO:0000256" key="2">
    <source>
        <dbReference type="ARBA" id="ARBA00048655"/>
    </source>
</evidence>
<organism evidence="4 5">
    <name type="scientific">Cladophialophora bantiana (strain ATCC 10958 / CBS 173.52 / CDC B-1940 / NIH 8579)</name>
    <name type="common">Xylohypha bantiana</name>
    <dbReference type="NCBI Taxonomy" id="1442370"/>
    <lineage>
        <taxon>Eukaryota</taxon>
        <taxon>Fungi</taxon>
        <taxon>Dikarya</taxon>
        <taxon>Ascomycota</taxon>
        <taxon>Pezizomycotina</taxon>
        <taxon>Eurotiomycetes</taxon>
        <taxon>Chaetothyriomycetidae</taxon>
        <taxon>Chaetothyriales</taxon>
        <taxon>Herpotrichiellaceae</taxon>
        <taxon>Cladophialophora</taxon>
    </lineage>
</organism>
<feature type="compositionally biased region" description="Basic and acidic residues" evidence="3">
    <location>
        <begin position="198"/>
        <end position="219"/>
    </location>
</feature>
<comment type="catalytic activity">
    <reaction evidence="2">
        <text>N(6)-D-ribulosyl-L-lysyl-[protein] + ATP = N(6)-(3-O-phospho-D-ribulosyl)-L-lysyl-[protein] + ADP + H(+)</text>
        <dbReference type="Rhea" id="RHEA:48432"/>
        <dbReference type="Rhea" id="RHEA-COMP:12103"/>
        <dbReference type="Rhea" id="RHEA-COMP:12104"/>
        <dbReference type="ChEBI" id="CHEBI:15378"/>
        <dbReference type="ChEBI" id="CHEBI:30616"/>
        <dbReference type="ChEBI" id="CHEBI:90418"/>
        <dbReference type="ChEBI" id="CHEBI:90420"/>
        <dbReference type="ChEBI" id="CHEBI:456216"/>
        <dbReference type="EC" id="2.7.1.172"/>
    </reaction>
    <physiologicalReaction direction="left-to-right" evidence="2">
        <dbReference type="Rhea" id="RHEA:48433"/>
    </physiologicalReaction>
</comment>
<evidence type="ECO:0000313" key="4">
    <source>
        <dbReference type="EMBL" id="KIW88777.1"/>
    </source>
</evidence>
<evidence type="ECO:0000313" key="5">
    <source>
        <dbReference type="Proteomes" id="UP000053789"/>
    </source>
</evidence>
<proteinExistence type="predicted"/>
<dbReference type="Proteomes" id="UP000053789">
    <property type="component" value="Unassembled WGS sequence"/>
</dbReference>
<evidence type="ECO:0000256" key="3">
    <source>
        <dbReference type="SAM" id="MobiDB-lite"/>
    </source>
</evidence>
<reference evidence="4" key="1">
    <citation type="submission" date="2015-01" db="EMBL/GenBank/DDBJ databases">
        <title>The Genome Sequence of Cladophialophora bantiana CBS 173.52.</title>
        <authorList>
            <consortium name="The Broad Institute Genomics Platform"/>
            <person name="Cuomo C."/>
            <person name="de Hoog S."/>
            <person name="Gorbushina A."/>
            <person name="Stielow B."/>
            <person name="Teixiera M."/>
            <person name="Abouelleil A."/>
            <person name="Chapman S.B."/>
            <person name="Priest M."/>
            <person name="Young S.K."/>
            <person name="Wortman J."/>
            <person name="Nusbaum C."/>
            <person name="Birren B."/>
        </authorList>
    </citation>
    <scope>NUCLEOTIDE SEQUENCE [LARGE SCALE GENOMIC DNA]</scope>
    <source>
        <strain evidence="4">CBS 173.52</strain>
    </source>
</reference>
<dbReference type="EC" id="2.7.1.172" evidence="1"/>
<accession>A0A0D2FQA6</accession>
<dbReference type="SUPFAM" id="SSF56112">
    <property type="entry name" value="Protein kinase-like (PK-like)"/>
    <property type="match status" value="1"/>
</dbReference>
<dbReference type="VEuPathDB" id="FungiDB:Z519_10824"/>
<dbReference type="RefSeq" id="XP_016615446.1">
    <property type="nucleotide sequence ID" value="XM_016768539.1"/>
</dbReference>
<dbReference type="InterPro" id="IPR011009">
    <property type="entry name" value="Kinase-like_dom_sf"/>
</dbReference>
<dbReference type="HOGENOM" id="CLU_036517_1_1_1"/>
<dbReference type="Pfam" id="PF03881">
    <property type="entry name" value="Fructosamin_kin"/>
    <property type="match status" value="2"/>
</dbReference>
<feature type="region of interest" description="Disordered" evidence="3">
    <location>
        <begin position="196"/>
        <end position="219"/>
    </location>
</feature>